<protein>
    <submittedName>
        <fullName evidence="3">Putative DNA-binding WGR domain protein</fullName>
    </submittedName>
</protein>
<reference evidence="3 4" key="1">
    <citation type="submission" date="2018-03" db="EMBL/GenBank/DDBJ databases">
        <title>Genomic Encyclopedia of Archaeal and Bacterial Type Strains, Phase II (KMG-II): from individual species to whole genera.</title>
        <authorList>
            <person name="Goeker M."/>
        </authorList>
    </citation>
    <scope>NUCLEOTIDE SEQUENCE [LARGE SCALE GENOMIC DNA]</scope>
    <source>
        <strain evidence="3 4">DSM 44720</strain>
    </source>
</reference>
<dbReference type="RefSeq" id="WP_106188845.1">
    <property type="nucleotide sequence ID" value="NZ_PVTF01000005.1"/>
</dbReference>
<dbReference type="Pfam" id="PF05406">
    <property type="entry name" value="WGR"/>
    <property type="match status" value="1"/>
</dbReference>
<feature type="compositionally biased region" description="Low complexity" evidence="1">
    <location>
        <begin position="82"/>
        <end position="100"/>
    </location>
</feature>
<comment type="caution">
    <text evidence="3">The sequence shown here is derived from an EMBL/GenBank/DDBJ whole genome shotgun (WGS) entry which is preliminary data.</text>
</comment>
<dbReference type="InterPro" id="IPR036930">
    <property type="entry name" value="WGR_dom_sf"/>
</dbReference>
<dbReference type="Pfam" id="PF13569">
    <property type="entry name" value="DUF4132"/>
    <property type="match status" value="1"/>
</dbReference>
<dbReference type="SMART" id="SM00773">
    <property type="entry name" value="WGR"/>
    <property type="match status" value="1"/>
</dbReference>
<dbReference type="EMBL" id="PVTF01000005">
    <property type="protein sequence ID" value="PRY41731.1"/>
    <property type="molecule type" value="Genomic_DNA"/>
</dbReference>
<feature type="region of interest" description="Disordered" evidence="1">
    <location>
        <begin position="938"/>
        <end position="961"/>
    </location>
</feature>
<organism evidence="3 4">
    <name type="scientific">Umezawaea tangerina</name>
    <dbReference type="NCBI Taxonomy" id="84725"/>
    <lineage>
        <taxon>Bacteria</taxon>
        <taxon>Bacillati</taxon>
        <taxon>Actinomycetota</taxon>
        <taxon>Actinomycetes</taxon>
        <taxon>Pseudonocardiales</taxon>
        <taxon>Pseudonocardiaceae</taxon>
        <taxon>Umezawaea</taxon>
    </lineage>
</organism>
<dbReference type="OrthoDB" id="4554725at2"/>
<dbReference type="Gene3D" id="2.20.140.10">
    <property type="entry name" value="WGR domain"/>
    <property type="match status" value="1"/>
</dbReference>
<evidence type="ECO:0000313" key="4">
    <source>
        <dbReference type="Proteomes" id="UP000239494"/>
    </source>
</evidence>
<dbReference type="InterPro" id="IPR025406">
    <property type="entry name" value="DUF4132"/>
</dbReference>
<feature type="compositionally biased region" description="Basic and acidic residues" evidence="1">
    <location>
        <begin position="940"/>
        <end position="961"/>
    </location>
</feature>
<evidence type="ECO:0000259" key="2">
    <source>
        <dbReference type="PROSITE" id="PS51977"/>
    </source>
</evidence>
<dbReference type="Proteomes" id="UP000239494">
    <property type="component" value="Unassembled WGS sequence"/>
</dbReference>
<dbReference type="PROSITE" id="PS51977">
    <property type="entry name" value="WGR"/>
    <property type="match status" value="1"/>
</dbReference>
<evidence type="ECO:0000256" key="1">
    <source>
        <dbReference type="SAM" id="MobiDB-lite"/>
    </source>
</evidence>
<gene>
    <name evidence="3" type="ORF">CLV43_105490</name>
</gene>
<dbReference type="CDD" id="cd07996">
    <property type="entry name" value="WGR_MMR_like"/>
    <property type="match status" value="1"/>
</dbReference>
<dbReference type="SUPFAM" id="SSF142921">
    <property type="entry name" value="WGR domain-like"/>
    <property type="match status" value="1"/>
</dbReference>
<evidence type="ECO:0000313" key="3">
    <source>
        <dbReference type="EMBL" id="PRY41731.1"/>
    </source>
</evidence>
<feature type="region of interest" description="Disordered" evidence="1">
    <location>
        <begin position="63"/>
        <end position="114"/>
    </location>
</feature>
<feature type="region of interest" description="Disordered" evidence="1">
    <location>
        <begin position="119"/>
        <end position="138"/>
    </location>
</feature>
<feature type="domain" description="WGR" evidence="2">
    <location>
        <begin position="1"/>
        <end position="77"/>
    </location>
</feature>
<accession>A0A2T0T7V5</accession>
<dbReference type="AlphaFoldDB" id="A0A2T0T7V5"/>
<dbReference type="InterPro" id="IPR008893">
    <property type="entry name" value="WGR_domain"/>
</dbReference>
<dbReference type="InterPro" id="IPR049809">
    <property type="entry name" value="YehF/YfeS-like_WGR"/>
</dbReference>
<keyword evidence="3" id="KW-0238">DNA-binding</keyword>
<dbReference type="GO" id="GO:0003677">
    <property type="term" value="F:DNA binding"/>
    <property type="evidence" value="ECO:0007669"/>
    <property type="project" value="UniProtKB-KW"/>
</dbReference>
<name>A0A2T0T7V5_9PSEU</name>
<sequence length="1204" mass="131285">MRRWELVSDGSAKFWEIGRDGTSVTVRYGRLGSAGQTKVKDLASDAAAVAHVGKLVAEKEKKGYAEVGGPAPSTGRESTVDTPPATEKPAAEQPATEQPAVRQPAVDRPDETTFVIPPSWRNAVRPGRGQGARRPLKSTRGVEKYLKSKLDPVPRRLGTVLAHPDSESELVTAARAYLEGDATPLGAATVAAALTEEASRFYGREDVATIADAWVVRHGFAFAAAAAGDLGRIEISWSGARGREAAKVEWRTVERKRWPYANRQVVERLRGLLIGAGEEDYLAAVDALSSRRETLLTRTIAAYLAPTRHDWVDELVDSVMAEPRTVEEYRLFLTSLRTVEQVAAVAARDEYRYYVTEKDVLPTVVNTVGVGVAPVLAGLLDDNHDSDTRKLVIEALAWIPTDEAFGLLLDRLDDKFVRPAVLAAIKRYPARAVRELAGVTGSESARVLLVGHVQADPALVAEVLPGLDDARRAAVEQAAAEEGPVPDAPADALPPLLVTPPWTVERTVVKPVVVEGLDSPVARDIRWEPGEREVWAEAFGRYYWADAKFLVWRIAVDRMFKGRIPHHEQPALVLKAPEDLVRHRLGEWDPEMWSAMDWAKPVVARFGVDAYPVALKIAKSDPSGAAEVLLPFVDREVAVLLADWLARLKSVYPVAVAWFLRHPEAAARALLPAALGKAGKARRDAEAALRLVAGRGHADVLREVAAEHGERVAGAVEDLIAADPLDRLPAKMPVVGTWADPVLLPRILLRDRRHALPGAAAGHVLTMLAMSKPDDVYAGVDVVRELCDPASLARFAWAVFEAWKADGTPPKDGWVLPAQGLVGDDETVRALTPVIRAWPGEGGHSKAVAGLAVLAAIGTDVALLHLNTIAQKAQFSGLKSRAREMIDAVAAKLGLTGEQLADRLVPDFGLDDAASLVVDYGPRRFTVGFDEQLKPYVVDPDGKRRKDLPKPGAKDDPELAPAEHKRFTLLKKDVRTVAADQVRRFEAAMVARRRWSAEEFRTLFAGHPLLWHVVRRLVWVTGDGTSFRPAEDRTLADANDDAVELAEDAVVGIAHPLDLADTLERWAEVFADYEILQPFPQLGRPVHAFTDAERAERRLTRFEDVKVPVGKLLGLTNKGWRRGEPQDAGVECWITRPVPGGSLVVNLDPGIPVGVVTLFEEQCLTAVWLNDRGGDWRPRGSRTFGELDPVTASEVLADLSSLTI</sequence>
<keyword evidence="4" id="KW-1185">Reference proteome</keyword>
<proteinExistence type="predicted"/>